<evidence type="ECO:0000313" key="2">
    <source>
        <dbReference type="Proteomes" id="UP000887575"/>
    </source>
</evidence>
<accession>A0AAF3F1W7</accession>
<dbReference type="InterPro" id="IPR002921">
    <property type="entry name" value="Fungal_lipase-type"/>
</dbReference>
<dbReference type="PANTHER" id="PTHR45908">
    <property type="entry name" value="PROTEIN CBG11750-RELATED"/>
    <property type="match status" value="1"/>
</dbReference>
<dbReference type="Pfam" id="PF01764">
    <property type="entry name" value="Lipase_3"/>
    <property type="match status" value="1"/>
</dbReference>
<name>A0AAF3F1W7_9BILA</name>
<sequence length="349" mass="39111">MIIVMFFVVIVEGLEETTTITTTITTSSALANATTLTTKASTTSTTTIKSNPIICSPPENEKAHWELAQKILHVATASISDPAKECLQNEKSGYTAVHDWTFRKPPSKTNWHEIRIGISKRDDPAEILVFVSGPPYIVQTMQANMREIDDQKLVPFRPYCNHGVRVGNVMSDLYHRIYDQDHQSSTTLKSTLKQLHKKYGKTHSISFSGFSTGGCVAQMLALVTEKDIGWRDGCIRFYGFGMPRCGDQRYVMMIHEKIPQNYRYYWKNDPMSSHPKKSSNESIVCDEEALQLKPNGEVTSCTSSGSGEETEDDAEICDWVNSVAITDHYAFFDNLDPNAYSSPSGCPFF</sequence>
<dbReference type="AlphaFoldDB" id="A0AAF3F1W7"/>
<dbReference type="PANTHER" id="PTHR45908:SF21">
    <property type="entry name" value="FUNGAL LIPASE-LIKE DOMAIN-CONTAINING PROTEIN"/>
    <property type="match status" value="1"/>
</dbReference>
<reference evidence="3" key="1">
    <citation type="submission" date="2024-02" db="UniProtKB">
        <authorList>
            <consortium name="WormBaseParasite"/>
        </authorList>
    </citation>
    <scope>IDENTIFICATION</scope>
</reference>
<dbReference type="SUPFAM" id="SSF53474">
    <property type="entry name" value="alpha/beta-Hydrolases"/>
    <property type="match status" value="1"/>
</dbReference>
<dbReference type="Proteomes" id="UP000887575">
    <property type="component" value="Unassembled WGS sequence"/>
</dbReference>
<evidence type="ECO:0000259" key="1">
    <source>
        <dbReference type="Pfam" id="PF01764"/>
    </source>
</evidence>
<evidence type="ECO:0000313" key="3">
    <source>
        <dbReference type="WBParaSite" id="MBELARI_LOCUS19690"/>
    </source>
</evidence>
<dbReference type="WBParaSite" id="MBELARI_LOCUS19690">
    <property type="protein sequence ID" value="MBELARI_LOCUS19690"/>
    <property type="gene ID" value="MBELARI_LOCUS19690"/>
</dbReference>
<protein>
    <submittedName>
        <fullName evidence="3">Fungal lipase-like domain-containing protein</fullName>
    </submittedName>
</protein>
<feature type="domain" description="Fungal lipase-type" evidence="1">
    <location>
        <begin position="150"/>
        <end position="275"/>
    </location>
</feature>
<organism evidence="2 3">
    <name type="scientific">Mesorhabditis belari</name>
    <dbReference type="NCBI Taxonomy" id="2138241"/>
    <lineage>
        <taxon>Eukaryota</taxon>
        <taxon>Metazoa</taxon>
        <taxon>Ecdysozoa</taxon>
        <taxon>Nematoda</taxon>
        <taxon>Chromadorea</taxon>
        <taxon>Rhabditida</taxon>
        <taxon>Rhabditina</taxon>
        <taxon>Rhabditomorpha</taxon>
        <taxon>Rhabditoidea</taxon>
        <taxon>Rhabditidae</taxon>
        <taxon>Mesorhabditinae</taxon>
        <taxon>Mesorhabditis</taxon>
    </lineage>
</organism>
<dbReference type="InterPro" id="IPR029058">
    <property type="entry name" value="AB_hydrolase_fold"/>
</dbReference>
<keyword evidence="2" id="KW-1185">Reference proteome</keyword>
<dbReference type="GO" id="GO:0006629">
    <property type="term" value="P:lipid metabolic process"/>
    <property type="evidence" value="ECO:0007669"/>
    <property type="project" value="InterPro"/>
</dbReference>
<dbReference type="Gene3D" id="3.40.50.1820">
    <property type="entry name" value="alpha/beta hydrolase"/>
    <property type="match status" value="1"/>
</dbReference>
<proteinExistence type="predicted"/>